<evidence type="ECO:0008006" key="3">
    <source>
        <dbReference type="Google" id="ProtNLM"/>
    </source>
</evidence>
<organism evidence="1 2">
    <name type="scientific">Paenibacillus terreus</name>
    <dbReference type="NCBI Taxonomy" id="1387834"/>
    <lineage>
        <taxon>Bacteria</taxon>
        <taxon>Bacillati</taxon>
        <taxon>Bacillota</taxon>
        <taxon>Bacilli</taxon>
        <taxon>Bacillales</taxon>
        <taxon>Paenibacillaceae</taxon>
        <taxon>Paenibacillus</taxon>
    </lineage>
</organism>
<proteinExistence type="predicted"/>
<evidence type="ECO:0000313" key="1">
    <source>
        <dbReference type="EMBL" id="MFB5682177.1"/>
    </source>
</evidence>
<protein>
    <recommendedName>
        <fullName evidence="3">Flagellar protein FliT</fullName>
    </recommendedName>
</protein>
<accession>A0ABV5B8Z6</accession>
<dbReference type="EMBL" id="JBHILM010000015">
    <property type="protein sequence ID" value="MFB5682177.1"/>
    <property type="molecule type" value="Genomic_DNA"/>
</dbReference>
<dbReference type="Proteomes" id="UP001580407">
    <property type="component" value="Unassembled WGS sequence"/>
</dbReference>
<sequence>MSLPNSDAITGNPVHEILMIYKTILDNPRFDEFQKHESMLDQLYIKLDSWELTEEEKTGLREIQKMHEQIIRFIVAEKESLSQEMFLYGKKKRAANHYNTLSNSYDAGAFFMDFRK</sequence>
<keyword evidence="2" id="KW-1185">Reference proteome</keyword>
<gene>
    <name evidence="1" type="ORF">ACE3NQ_14730</name>
</gene>
<comment type="caution">
    <text evidence="1">The sequence shown here is derived from an EMBL/GenBank/DDBJ whole genome shotgun (WGS) entry which is preliminary data.</text>
</comment>
<dbReference type="RefSeq" id="WP_375525934.1">
    <property type="nucleotide sequence ID" value="NZ_JBHILM010000015.1"/>
</dbReference>
<evidence type="ECO:0000313" key="2">
    <source>
        <dbReference type="Proteomes" id="UP001580407"/>
    </source>
</evidence>
<name>A0ABV5B8Z6_9BACL</name>
<reference evidence="1 2" key="1">
    <citation type="submission" date="2024-09" db="EMBL/GenBank/DDBJ databases">
        <authorList>
            <person name="Ruan L."/>
        </authorList>
    </citation>
    <scope>NUCLEOTIDE SEQUENCE [LARGE SCALE GENOMIC DNA]</scope>
    <source>
        <strain evidence="1 2">D33</strain>
    </source>
</reference>